<evidence type="ECO:0000313" key="2">
    <source>
        <dbReference type="Proteomes" id="UP001165960"/>
    </source>
</evidence>
<evidence type="ECO:0000313" key="1">
    <source>
        <dbReference type="EMBL" id="KAJ9070368.1"/>
    </source>
</evidence>
<organism evidence="1 2">
    <name type="scientific">Entomophthora muscae</name>
    <dbReference type="NCBI Taxonomy" id="34485"/>
    <lineage>
        <taxon>Eukaryota</taxon>
        <taxon>Fungi</taxon>
        <taxon>Fungi incertae sedis</taxon>
        <taxon>Zoopagomycota</taxon>
        <taxon>Entomophthoromycotina</taxon>
        <taxon>Entomophthoromycetes</taxon>
        <taxon>Entomophthorales</taxon>
        <taxon>Entomophthoraceae</taxon>
        <taxon>Entomophthora</taxon>
    </lineage>
</organism>
<name>A0ACC2T6Y8_9FUNG</name>
<dbReference type="Proteomes" id="UP001165960">
    <property type="component" value="Unassembled WGS sequence"/>
</dbReference>
<keyword evidence="2" id="KW-1185">Reference proteome</keyword>
<protein>
    <submittedName>
        <fullName evidence="1">Suppressor of kinetochore protein mutant</fullName>
    </submittedName>
</protein>
<gene>
    <name evidence="1" type="primary">SKP1_1</name>
    <name evidence="1" type="ORF">DSO57_1008666</name>
</gene>
<dbReference type="EMBL" id="QTSX02003577">
    <property type="protein sequence ID" value="KAJ9070368.1"/>
    <property type="molecule type" value="Genomic_DNA"/>
</dbReference>
<comment type="caution">
    <text evidence="1">The sequence shown here is derived from an EMBL/GenBank/DDBJ whole genome shotgun (WGS) entry which is preliminary data.</text>
</comment>
<proteinExistence type="predicted"/>
<reference evidence="1" key="1">
    <citation type="submission" date="2022-04" db="EMBL/GenBank/DDBJ databases">
        <title>Genome of the entomopathogenic fungus Entomophthora muscae.</title>
        <authorList>
            <person name="Elya C."/>
            <person name="Lovett B.R."/>
            <person name="Lee E."/>
            <person name="Macias A.M."/>
            <person name="Hajek A.E."/>
            <person name="De Bivort B.L."/>
            <person name="Kasson M.T."/>
            <person name="De Fine Licht H.H."/>
            <person name="Stajich J.E."/>
        </authorList>
    </citation>
    <scope>NUCLEOTIDE SEQUENCE</scope>
    <source>
        <strain evidence="1">Berkeley</strain>
    </source>
</reference>
<accession>A0ACC2T6Y8</accession>
<sequence>MVIVITSDNQRFNVTCQTIIQSKSISCQLKPLQGGITLTSAFLPNISGRAFKKIIEYCESCKPEISAVYKETGFGVDGPRRMTEWEKKFIPADTELLLEIINAAEALELTELLNFSCKALAEWMKDRSVQEVRDQLNFESDFKPLDEPMHAKEMLWITKQ</sequence>